<dbReference type="GO" id="GO:0006952">
    <property type="term" value="P:defense response"/>
    <property type="evidence" value="ECO:0007669"/>
    <property type="project" value="InterPro"/>
</dbReference>
<protein>
    <recommendedName>
        <fullName evidence="4">TIR domain-containing protein</fullName>
    </recommendedName>
</protein>
<dbReference type="SMART" id="SM00255">
    <property type="entry name" value="TIR"/>
    <property type="match status" value="1"/>
</dbReference>
<dbReference type="PRINTS" id="PR00364">
    <property type="entry name" value="DISEASERSIST"/>
</dbReference>
<dbReference type="AlphaFoldDB" id="A0A218X448"/>
<keyword evidence="2" id="KW-0677">Repeat</keyword>
<dbReference type="PANTHER" id="PTHR11017:SF570">
    <property type="entry name" value="DISEASE RESISTANCE PROTEIN (TIR-NBS CLASS)-RELATED"/>
    <property type="match status" value="1"/>
</dbReference>
<dbReference type="InterPro" id="IPR035897">
    <property type="entry name" value="Toll_tir_struct_dom_sf"/>
</dbReference>
<dbReference type="InterPro" id="IPR027417">
    <property type="entry name" value="P-loop_NTPase"/>
</dbReference>
<dbReference type="InterPro" id="IPR058192">
    <property type="entry name" value="WHD_ROQ1-like"/>
</dbReference>
<dbReference type="Proteomes" id="UP000197138">
    <property type="component" value="Unassembled WGS sequence"/>
</dbReference>
<dbReference type="EMBL" id="MTKT01002492">
    <property type="protein sequence ID" value="OWM79132.1"/>
    <property type="molecule type" value="Genomic_DNA"/>
</dbReference>
<dbReference type="InterPro" id="IPR002182">
    <property type="entry name" value="NB-ARC"/>
</dbReference>
<dbReference type="Gene3D" id="3.40.50.300">
    <property type="entry name" value="P-loop containing nucleotide triphosphate hydrolases"/>
    <property type="match status" value="2"/>
</dbReference>
<evidence type="ECO:0000256" key="2">
    <source>
        <dbReference type="ARBA" id="ARBA00022737"/>
    </source>
</evidence>
<dbReference type="PROSITE" id="PS50104">
    <property type="entry name" value="TIR"/>
    <property type="match status" value="1"/>
</dbReference>
<dbReference type="SUPFAM" id="SSF52200">
    <property type="entry name" value="Toll/Interleukin receptor TIR domain"/>
    <property type="match status" value="1"/>
</dbReference>
<proteinExistence type="predicted"/>
<dbReference type="Pfam" id="PF23282">
    <property type="entry name" value="WHD_ROQ1"/>
    <property type="match status" value="1"/>
</dbReference>
<comment type="caution">
    <text evidence="5">The sequence shown here is derived from an EMBL/GenBank/DDBJ whole genome shotgun (WGS) entry which is preliminary data.</text>
</comment>
<dbReference type="InterPro" id="IPR003593">
    <property type="entry name" value="AAA+_ATPase"/>
</dbReference>
<dbReference type="InterPro" id="IPR000157">
    <property type="entry name" value="TIR_dom"/>
</dbReference>
<reference evidence="6" key="1">
    <citation type="journal article" date="2017" name="Plant J.">
        <title>The pomegranate (Punica granatum L.) genome and the genomics of punicalagin biosynthesis.</title>
        <authorList>
            <person name="Qin G."/>
            <person name="Xu C."/>
            <person name="Ming R."/>
            <person name="Tang H."/>
            <person name="Guyot R."/>
            <person name="Kramer E.M."/>
            <person name="Hu Y."/>
            <person name="Yi X."/>
            <person name="Qi Y."/>
            <person name="Xu X."/>
            <person name="Gao Z."/>
            <person name="Pan H."/>
            <person name="Jian J."/>
            <person name="Tian Y."/>
            <person name="Yue Z."/>
            <person name="Xu Y."/>
        </authorList>
    </citation>
    <scope>NUCLEOTIDE SEQUENCE [LARGE SCALE GENOMIC DNA]</scope>
    <source>
        <strain evidence="6">cv. Dabenzi</strain>
    </source>
</reference>
<evidence type="ECO:0000313" key="5">
    <source>
        <dbReference type="EMBL" id="OWM79132.1"/>
    </source>
</evidence>
<accession>A0A218X448</accession>
<dbReference type="Pfam" id="PF01582">
    <property type="entry name" value="TIR"/>
    <property type="match status" value="2"/>
</dbReference>
<dbReference type="Pfam" id="PF00931">
    <property type="entry name" value="NB-ARC"/>
    <property type="match status" value="2"/>
</dbReference>
<dbReference type="GO" id="GO:0043531">
    <property type="term" value="F:ADP binding"/>
    <property type="evidence" value="ECO:0007669"/>
    <property type="project" value="InterPro"/>
</dbReference>
<dbReference type="GO" id="GO:0007165">
    <property type="term" value="P:signal transduction"/>
    <property type="evidence" value="ECO:0007669"/>
    <property type="project" value="InterPro"/>
</dbReference>
<dbReference type="Gene3D" id="3.80.10.10">
    <property type="entry name" value="Ribonuclease Inhibitor"/>
    <property type="match status" value="2"/>
</dbReference>
<name>A0A218X448_PUNGR</name>
<dbReference type="InterPro" id="IPR042197">
    <property type="entry name" value="Apaf_helical"/>
</dbReference>
<dbReference type="SUPFAM" id="SSF52540">
    <property type="entry name" value="P-loop containing nucleoside triphosphate hydrolases"/>
    <property type="match status" value="2"/>
</dbReference>
<gene>
    <name evidence="5" type="ORF">CDL15_Pgr003303</name>
</gene>
<evidence type="ECO:0000256" key="1">
    <source>
        <dbReference type="ARBA" id="ARBA00022614"/>
    </source>
</evidence>
<dbReference type="SMART" id="SM00382">
    <property type="entry name" value="AAA"/>
    <property type="match status" value="2"/>
</dbReference>
<dbReference type="Gene3D" id="3.40.50.10140">
    <property type="entry name" value="Toll/interleukin-1 receptor homology (TIR) domain"/>
    <property type="match status" value="2"/>
</dbReference>
<evidence type="ECO:0000259" key="4">
    <source>
        <dbReference type="PROSITE" id="PS50104"/>
    </source>
</evidence>
<dbReference type="InterPro" id="IPR032675">
    <property type="entry name" value="LRR_dom_sf"/>
</dbReference>
<feature type="domain" description="TIR" evidence="4">
    <location>
        <begin position="610"/>
        <end position="773"/>
    </location>
</feature>
<keyword evidence="1" id="KW-0433">Leucine-rich repeat</keyword>
<dbReference type="InterPro" id="IPR044974">
    <property type="entry name" value="Disease_R_plants"/>
</dbReference>
<evidence type="ECO:0000313" key="6">
    <source>
        <dbReference type="Proteomes" id="UP000197138"/>
    </source>
</evidence>
<sequence>MIMPIFLDVTPDEVKYQTGSYAEAFTQHGENYDFETVQEWRNALQEVVKLKGLELKKEANGKHGEFIKKVLAMVLNCLKKAYLNVNDLLVGIDDHVEAVKKLLELGKEGVQIVGIWGMGGIGKTTLAKVVYNQLLKKFESSGFLNDIRETSSQQHKGLPYLQSKLLSDILNREREDFANTNEGTQELKNRLRDRKAIILLDDVDQVDQLKALAGDLAWFSPESRIIVTTREKTVLDQFRIKNIYELTLLSAEQAFELFCRHAFIKGSPTPDFIDLSWDIVRTTGRLPLALEVIGSSLSTSSGRKDLWQGTLKKLEKKPPKEVQDTLRISYNGLDHEEREIFLDIACFFIGIDARIAKPMWDDCEFFPGVGIEILLLKSLIKIKKDHRLWMHDQLRDLGRVIVEEENYKESRLRSRLWHSKVVMHVLERQPEEGMTNVEAISLEGYQFRSEDLCFKDDQFRNLPNLRILLLDKASLSGNFERIIPNLRWLSWHLCNFNAMLPTNLNLKNLVVLDLSRSMVSEDWAGWSLMKVAAKLKVLDLTECRHLTKTPSFSAFSALEKLILRSCRNLVSVDPSIEQLSALVSLDIRDCTKLEYLPRLGSMDALTELLVDYEVFLSFGGLDDSEGFTDQLYHHLKDVGVHTVRDNGKLRVAEEIGPELMMAIKQSKIYIPILSKGYALSTWCLTEVAEMMKLEEETKHRIMPIFLDVTPNEVQHQTGSYAEAFAQHEGNYDSETVQEWRDALQKVVKLGGLEFKKEANGKHEEFIKKVLARVVMAYLEVNDMVVGIIDHFKVVKTLLELGKEGVQIVGIWGMGGIGKTTLAKVVYSQLLGKFESSCFLNNIRGTSSQPKGLEYLQSKLLSDILNCEREDFANTNEGIQQLKNRLRDKKAIILLDDVDQQEICLDIACFFIGKDARIAKSMWDDCDFFPEIAIEILLSKSLIKITDDSRLWMHDQLRDLGRLIVEKENYKEPRLRSRLWQGEVAMRVLERQPEEGRTTVEAISLEGYQFRSEDLCFKDDQFKNLPNLRILLLDKASLSGNFEGILPNLRWLSWHFCNFSPTLPTNLNLKNLVVLDLSKSMVSEDWAGWSLMKVAAKLKVLDLTECGHLTRTPGFSAFPALERLILRSCCNLVSVDPSIEQLSALLSLDIRDCTKLEYLPQLGSMDALTELLVDGTSIQELPVLRGTDKLGNLEALGSN</sequence>
<dbReference type="SUPFAM" id="SSF52058">
    <property type="entry name" value="L domain-like"/>
    <property type="match status" value="2"/>
</dbReference>
<evidence type="ECO:0000256" key="3">
    <source>
        <dbReference type="ARBA" id="ARBA00023027"/>
    </source>
</evidence>
<keyword evidence="3" id="KW-0520">NAD</keyword>
<organism evidence="5 6">
    <name type="scientific">Punica granatum</name>
    <name type="common">Pomegranate</name>
    <dbReference type="NCBI Taxonomy" id="22663"/>
    <lineage>
        <taxon>Eukaryota</taxon>
        <taxon>Viridiplantae</taxon>
        <taxon>Streptophyta</taxon>
        <taxon>Embryophyta</taxon>
        <taxon>Tracheophyta</taxon>
        <taxon>Spermatophyta</taxon>
        <taxon>Magnoliopsida</taxon>
        <taxon>eudicotyledons</taxon>
        <taxon>Gunneridae</taxon>
        <taxon>Pentapetalae</taxon>
        <taxon>rosids</taxon>
        <taxon>malvids</taxon>
        <taxon>Myrtales</taxon>
        <taxon>Lythraceae</taxon>
        <taxon>Punica</taxon>
    </lineage>
</organism>
<dbReference type="Gene3D" id="1.10.8.430">
    <property type="entry name" value="Helical domain of apoptotic protease-activating factors"/>
    <property type="match status" value="1"/>
</dbReference>
<dbReference type="PANTHER" id="PTHR11017">
    <property type="entry name" value="LEUCINE-RICH REPEAT-CONTAINING PROTEIN"/>
    <property type="match status" value="1"/>
</dbReference>